<reference evidence="10" key="2">
    <citation type="submission" date="2018-12" db="UniProtKB">
        <authorList>
            <consortium name="WormBaseParasite"/>
        </authorList>
    </citation>
    <scope>IDENTIFICATION</scope>
    <source>
        <strain evidence="10">Puerto Rican</strain>
    </source>
</reference>
<evidence type="ECO:0000313" key="10">
    <source>
        <dbReference type="WBParaSite" id="Smp_160410.1"/>
    </source>
</evidence>
<dbReference type="InParanoid" id="A0A3Q0KRJ6"/>
<dbReference type="GO" id="GO:0012505">
    <property type="term" value="C:endomembrane system"/>
    <property type="evidence" value="ECO:0007669"/>
    <property type="project" value="UniProtKB-SubCell"/>
</dbReference>
<dbReference type="ExpressionAtlas" id="A0A3Q0KRJ6">
    <property type="expression patterns" value="baseline"/>
</dbReference>
<evidence type="ECO:0000256" key="4">
    <source>
        <dbReference type="ARBA" id="ARBA00022989"/>
    </source>
</evidence>
<comment type="subcellular location">
    <subcellularLocation>
        <location evidence="1">Endomembrane system</location>
    </subcellularLocation>
</comment>
<dbReference type="InterPro" id="IPR048509">
    <property type="entry name" value="TMEM106_C"/>
</dbReference>
<evidence type="ECO:0000256" key="6">
    <source>
        <dbReference type="SAM" id="Phobius"/>
    </source>
</evidence>
<keyword evidence="9" id="KW-1185">Reference proteome</keyword>
<proteinExistence type="inferred from homology"/>
<comment type="similarity">
    <text evidence="2">Belongs to the TMEM106 family.</text>
</comment>
<name>A0A3Q0KRJ6_SCHMA</name>
<protein>
    <submittedName>
        <fullName evidence="10">Transmembrane protein 106A</fullName>
    </submittedName>
</protein>
<reference evidence="9" key="1">
    <citation type="journal article" date="2012" name="PLoS Negl. Trop. Dis.">
        <title>A systematically improved high quality genome and transcriptome of the human blood fluke Schistosoma mansoni.</title>
        <authorList>
            <person name="Protasio A.V."/>
            <person name="Tsai I.J."/>
            <person name="Babbage A."/>
            <person name="Nichol S."/>
            <person name="Hunt M."/>
            <person name="Aslett M.A."/>
            <person name="De Silva N."/>
            <person name="Velarde G.S."/>
            <person name="Anderson T.J."/>
            <person name="Clark R.C."/>
            <person name="Davidson C."/>
            <person name="Dillon G.P."/>
            <person name="Holroyd N.E."/>
            <person name="LoVerde P.T."/>
            <person name="Lloyd C."/>
            <person name="McQuillan J."/>
            <person name="Oliveira G."/>
            <person name="Otto T.D."/>
            <person name="Parker-Manuel S.J."/>
            <person name="Quail M.A."/>
            <person name="Wilson R.A."/>
            <person name="Zerlotini A."/>
            <person name="Dunne D.W."/>
            <person name="Berriman M."/>
        </authorList>
    </citation>
    <scope>NUCLEOTIDE SEQUENCE [LARGE SCALE GENOMIC DNA]</scope>
    <source>
        <strain evidence="9">Puerto Rican</strain>
    </source>
</reference>
<evidence type="ECO:0000313" key="9">
    <source>
        <dbReference type="Proteomes" id="UP000008854"/>
    </source>
</evidence>
<keyword evidence="5 6" id="KW-0472">Membrane</keyword>
<evidence type="ECO:0000256" key="3">
    <source>
        <dbReference type="ARBA" id="ARBA00022692"/>
    </source>
</evidence>
<dbReference type="Pfam" id="PF07092">
    <property type="entry name" value="TMEM106"/>
    <property type="match status" value="1"/>
</dbReference>
<evidence type="ECO:0000256" key="2">
    <source>
        <dbReference type="ARBA" id="ARBA00008111"/>
    </source>
</evidence>
<dbReference type="Pfam" id="PF21002">
    <property type="entry name" value="TMEM106_N"/>
    <property type="match status" value="1"/>
</dbReference>
<feature type="transmembrane region" description="Helical" evidence="6">
    <location>
        <begin position="46"/>
        <end position="69"/>
    </location>
</feature>
<evidence type="ECO:0000256" key="5">
    <source>
        <dbReference type="ARBA" id="ARBA00023136"/>
    </source>
</evidence>
<keyword evidence="3 6" id="KW-0812">Transmembrane</keyword>
<dbReference type="AlphaFoldDB" id="A0A3Q0KRJ6"/>
<dbReference type="InterPro" id="IPR009790">
    <property type="entry name" value="TMEM106"/>
</dbReference>
<dbReference type="Proteomes" id="UP000008854">
    <property type="component" value="Unassembled WGS sequence"/>
</dbReference>
<organism evidence="9 10">
    <name type="scientific">Schistosoma mansoni</name>
    <name type="common">Blood fluke</name>
    <dbReference type="NCBI Taxonomy" id="6183"/>
    <lineage>
        <taxon>Eukaryota</taxon>
        <taxon>Metazoa</taxon>
        <taxon>Spiralia</taxon>
        <taxon>Lophotrochozoa</taxon>
        <taxon>Platyhelminthes</taxon>
        <taxon>Trematoda</taxon>
        <taxon>Digenea</taxon>
        <taxon>Strigeidida</taxon>
        <taxon>Schistosomatoidea</taxon>
        <taxon>Schistosomatidae</taxon>
        <taxon>Schistosoma</taxon>
    </lineage>
</organism>
<dbReference type="PANTHER" id="PTHR28556">
    <property type="entry name" value="TRANSMEMBRANE PROTEIN 106B"/>
    <property type="match status" value="1"/>
</dbReference>
<sequence>MPNYEVISPQVACPTCSGAGYVRKDSRAEYVALIPLTDRRLRPRRICLKLFGSVMICSLVFILLLVFLFPRTISLRSSVYKLVTISAIANMQDNLIDLTVINQINVSNPNFVPTTITKISVSPKYRSVDLQETVNNSIQMLPLRSETLLNVTTKLLFEHKHFDVIKLCLMKLPYFHDIYVTFIFHITYTLLWQNFDAYLTIMPLVDCYPTNMNSSYIYKKKTLN</sequence>
<dbReference type="PANTHER" id="PTHR28556:SF4">
    <property type="entry name" value="TRANSMEMBRANE PROTEIN 106A"/>
    <property type="match status" value="1"/>
</dbReference>
<dbReference type="InterPro" id="IPR048511">
    <property type="entry name" value="TMEM106_N"/>
</dbReference>
<accession>A0A3Q0KRJ6</accession>
<feature type="domain" description="Transmembrane protein 106 C-terminal" evidence="7">
    <location>
        <begin position="70"/>
        <end position="207"/>
    </location>
</feature>
<dbReference type="WBParaSite" id="Smp_160410.1">
    <property type="protein sequence ID" value="Smp_160410.1"/>
    <property type="gene ID" value="Smp_160410"/>
</dbReference>
<evidence type="ECO:0000259" key="7">
    <source>
        <dbReference type="Pfam" id="PF07092"/>
    </source>
</evidence>
<dbReference type="STRING" id="6183.A0A3Q0KRJ6"/>
<evidence type="ECO:0000256" key="1">
    <source>
        <dbReference type="ARBA" id="ARBA00004308"/>
    </source>
</evidence>
<keyword evidence="4 6" id="KW-1133">Transmembrane helix</keyword>
<evidence type="ECO:0000259" key="8">
    <source>
        <dbReference type="Pfam" id="PF21002"/>
    </source>
</evidence>
<feature type="domain" description="Transmembrane protein 106 N-terminal" evidence="8">
    <location>
        <begin position="10"/>
        <end position="46"/>
    </location>
</feature>